<evidence type="ECO:0000256" key="1">
    <source>
        <dbReference type="SAM" id="MobiDB-lite"/>
    </source>
</evidence>
<dbReference type="AlphaFoldDB" id="A0A0F2LWV6"/>
<dbReference type="GeneID" id="27672253"/>
<dbReference type="VEuPathDB" id="FungiDB:SPSK_10653"/>
<evidence type="ECO:0000313" key="2">
    <source>
        <dbReference type="EMBL" id="KJR80970.1"/>
    </source>
</evidence>
<accession>A0A0F2LWV6</accession>
<dbReference type="EMBL" id="AXCR01000012">
    <property type="protein sequence ID" value="KJR80970.1"/>
    <property type="molecule type" value="Genomic_DNA"/>
</dbReference>
<dbReference type="Proteomes" id="UP000033710">
    <property type="component" value="Unassembled WGS sequence"/>
</dbReference>
<dbReference type="KEGG" id="ssck:SPSK_10653"/>
<reference evidence="2 3" key="2">
    <citation type="journal article" date="2015" name="Eukaryot. Cell">
        <title>Asexual propagation of a virulent clone complex in a human and feline outbreak of sporotrichosis.</title>
        <authorList>
            <person name="Teixeira Mde M."/>
            <person name="Rodrigues A.M."/>
            <person name="Tsui C.K."/>
            <person name="de Almeida L.G."/>
            <person name="Van Diepeningen A.D."/>
            <person name="van den Ende B.G."/>
            <person name="Fernandes G.F."/>
            <person name="Kano R."/>
            <person name="Hamelin R.C."/>
            <person name="Lopes-Bezerra L.M."/>
            <person name="Vasconcelos A.T."/>
            <person name="de Hoog S."/>
            <person name="de Camargo Z.P."/>
            <person name="Felipe M.S."/>
        </authorList>
    </citation>
    <scope>NUCLEOTIDE SEQUENCE [LARGE SCALE GENOMIC DNA]</scope>
    <source>
        <strain evidence="2 3">1099-18</strain>
    </source>
</reference>
<evidence type="ECO:0000313" key="3">
    <source>
        <dbReference type="Proteomes" id="UP000033710"/>
    </source>
</evidence>
<reference evidence="2 3" key="1">
    <citation type="journal article" date="2014" name="BMC Genomics">
        <title>Comparative genomics of the major fungal agents of human and animal Sporotrichosis: Sporothrix schenckii and Sporothrix brasiliensis.</title>
        <authorList>
            <person name="Teixeira M.M."/>
            <person name="de Almeida L.G."/>
            <person name="Kubitschek-Barreira P."/>
            <person name="Alves F.L."/>
            <person name="Kioshima E.S."/>
            <person name="Abadio A.K."/>
            <person name="Fernandes L."/>
            <person name="Derengowski L.S."/>
            <person name="Ferreira K.S."/>
            <person name="Souza R.C."/>
            <person name="Ruiz J.C."/>
            <person name="de Andrade N.C."/>
            <person name="Paes H.C."/>
            <person name="Nicola A.M."/>
            <person name="Albuquerque P."/>
            <person name="Gerber A.L."/>
            <person name="Martins V.P."/>
            <person name="Peconick L.D."/>
            <person name="Neto A.V."/>
            <person name="Chaucanez C.B."/>
            <person name="Silva P.A."/>
            <person name="Cunha O.L."/>
            <person name="de Oliveira F.F."/>
            <person name="dos Santos T.C."/>
            <person name="Barros A.L."/>
            <person name="Soares M.A."/>
            <person name="de Oliveira L.M."/>
            <person name="Marini M.M."/>
            <person name="Villalobos-Duno H."/>
            <person name="Cunha M.M."/>
            <person name="de Hoog S."/>
            <person name="da Silveira J.F."/>
            <person name="Henrissat B."/>
            <person name="Nino-Vega G.A."/>
            <person name="Cisalpino P.S."/>
            <person name="Mora-Montes H.M."/>
            <person name="Almeida S.R."/>
            <person name="Stajich J.E."/>
            <person name="Lopes-Bezerra L.M."/>
            <person name="Vasconcelos A.T."/>
            <person name="Felipe M.S."/>
        </authorList>
    </citation>
    <scope>NUCLEOTIDE SEQUENCE [LARGE SCALE GENOMIC DNA]</scope>
    <source>
        <strain evidence="2 3">1099-18</strain>
    </source>
</reference>
<sequence>MSVHRAVWQDIADMDTAKADVLTTETAFLTKNTARFDALSLRAWRCCAKRSRNSARPRWVLELGPHALASSHHRTPQTRWTGFVDSSRQAVVRQHARAENENTGRCNAGGPGGWSEGHASQAGLQEAGERWHQMGSTK</sequence>
<organism evidence="2 3">
    <name type="scientific">Sporothrix schenckii 1099-18</name>
    <dbReference type="NCBI Taxonomy" id="1397361"/>
    <lineage>
        <taxon>Eukaryota</taxon>
        <taxon>Fungi</taxon>
        <taxon>Dikarya</taxon>
        <taxon>Ascomycota</taxon>
        <taxon>Pezizomycotina</taxon>
        <taxon>Sordariomycetes</taxon>
        <taxon>Sordariomycetidae</taxon>
        <taxon>Ophiostomatales</taxon>
        <taxon>Ophiostomataceae</taxon>
        <taxon>Sporothrix</taxon>
    </lineage>
</organism>
<dbReference type="RefSeq" id="XP_016583646.1">
    <property type="nucleotide sequence ID" value="XM_016736976.1"/>
</dbReference>
<gene>
    <name evidence="2" type="ORF">SPSK_10653</name>
</gene>
<proteinExistence type="predicted"/>
<protein>
    <submittedName>
        <fullName evidence="2">Uncharacterized protein</fullName>
    </submittedName>
</protein>
<name>A0A0F2LWV6_SPOSC</name>
<comment type="caution">
    <text evidence="2">The sequence shown here is derived from an EMBL/GenBank/DDBJ whole genome shotgun (WGS) entry which is preliminary data.</text>
</comment>
<feature type="region of interest" description="Disordered" evidence="1">
    <location>
        <begin position="95"/>
        <end position="138"/>
    </location>
</feature>